<dbReference type="Proteomes" id="UP000219993">
    <property type="component" value="Chromosome"/>
</dbReference>
<feature type="region of interest" description="Disordered" evidence="1">
    <location>
        <begin position="61"/>
        <end position="82"/>
    </location>
</feature>
<dbReference type="AlphaFoldDB" id="A0A291P7U0"/>
<evidence type="ECO:0000256" key="1">
    <source>
        <dbReference type="SAM" id="MobiDB-lite"/>
    </source>
</evidence>
<organism evidence="2 3">
    <name type="scientific">Halomonas beimenensis</name>
    <dbReference type="NCBI Taxonomy" id="475662"/>
    <lineage>
        <taxon>Bacteria</taxon>
        <taxon>Pseudomonadati</taxon>
        <taxon>Pseudomonadota</taxon>
        <taxon>Gammaproteobacteria</taxon>
        <taxon>Oceanospirillales</taxon>
        <taxon>Halomonadaceae</taxon>
        <taxon>Halomonas</taxon>
    </lineage>
</organism>
<reference evidence="2 3" key="1">
    <citation type="journal article" date="2017" name="Sci. Rep.">
        <title>Revealing the Saline Adaptation Strategies of the Halophilic Bacterium Halomonas beimenensis through High-throughput Omics and Transposon Mutagenesis Approaches.</title>
        <authorList>
            <person name="Chen Y.H."/>
            <person name="Lin S.S."/>
            <person name="Shyu Y.T."/>
        </authorList>
    </citation>
    <scope>NUCLEOTIDE SEQUENCE [LARGE SCALE GENOMIC DNA]</scope>
    <source>
        <strain evidence="2 3">NTU-111</strain>
    </source>
</reference>
<evidence type="ECO:0000313" key="3">
    <source>
        <dbReference type="Proteomes" id="UP000219993"/>
    </source>
</evidence>
<sequence length="82" mass="9332">MRQYEKTHIAFDDQGNEYVIDQYHDIKDIDSLQHGGAISRGLPTFKTRDGHEVEQLGPGEFSVRVPGEEDGVTVWTHDPEHV</sequence>
<accession>A0A291P7U0</accession>
<proteinExistence type="predicted"/>
<protein>
    <submittedName>
        <fullName evidence="2">Uncharacterized protein</fullName>
    </submittedName>
</protein>
<name>A0A291P7U0_9GAMM</name>
<evidence type="ECO:0000313" key="2">
    <source>
        <dbReference type="EMBL" id="ATJ82929.1"/>
    </source>
</evidence>
<dbReference type="OrthoDB" id="6167731at2"/>
<dbReference type="KEGG" id="hbe:BEI_1942"/>
<gene>
    <name evidence="2" type="ORF">BEI_1942</name>
</gene>
<dbReference type="RefSeq" id="WP_097789321.1">
    <property type="nucleotide sequence ID" value="NZ_BAAADT010000002.1"/>
</dbReference>
<keyword evidence="3" id="KW-1185">Reference proteome</keyword>
<dbReference type="EMBL" id="CP021435">
    <property type="protein sequence ID" value="ATJ82929.1"/>
    <property type="molecule type" value="Genomic_DNA"/>
</dbReference>